<feature type="region of interest" description="Disordered" evidence="2">
    <location>
        <begin position="1"/>
        <end position="24"/>
    </location>
</feature>
<dbReference type="InterPro" id="IPR020846">
    <property type="entry name" value="MFS_dom"/>
</dbReference>
<feature type="compositionally biased region" description="Basic and acidic residues" evidence="2">
    <location>
        <begin position="480"/>
        <end position="489"/>
    </location>
</feature>
<dbReference type="InterPro" id="IPR011701">
    <property type="entry name" value="MFS"/>
</dbReference>
<name>A0A9W7EJT4_9STRA</name>
<feature type="transmembrane region" description="Helical" evidence="3">
    <location>
        <begin position="292"/>
        <end position="316"/>
    </location>
</feature>
<sequence>MNPNPQESQPPASSPTKDGESSKNVRVCSKNVNKNVFMALVLCTLYGMADNLWSGTVFVAYLKLINGGENAAVGYVEGANGISGLFTALPIGYLADKYPRSRIIKFGGVALILTAVAHSSVMFYVGDAVPEDQDKVDFSLYLFLGVMTLWGAAGGVVNGPVQALYADSTPEGERTRYYVYLFASYMLSSCVGPLLSIFLFLYWGDEWTVEDLKNVTLVGMGLEVVAAMTMFFFDDKNALKERGEEEAETEPEREEGAEMEAEEVEEPLLQTPDEELSPKEASLRKRRRYIPYYMFASDLIVSLGSGMTVKFFPVFFKDDCDLSPVNVQIIYLIVPLLMVLCSDMASRLSKVFGRVQTILLVKALGLSFLYAIIFKVDYLKHEPFLLVPLYVLRTSLMNSTYPMQESILMDFVPKKERARWKSLESVSQFGWCGSAVLGGLLADRFDYTFTFLITAIVQSVGTLMCVVLIPLVPRSEKSLAEDRKSEALARKSKGSRGSLSEPLLSDEEADSSRMSGVV</sequence>
<evidence type="ECO:0000313" key="6">
    <source>
        <dbReference type="Proteomes" id="UP001165085"/>
    </source>
</evidence>
<feature type="transmembrane region" description="Helical" evidence="3">
    <location>
        <begin position="73"/>
        <end position="94"/>
    </location>
</feature>
<dbReference type="PROSITE" id="PS50850">
    <property type="entry name" value="MFS"/>
    <property type="match status" value="1"/>
</dbReference>
<keyword evidence="3" id="KW-0812">Transmembrane</keyword>
<dbReference type="Pfam" id="PF07690">
    <property type="entry name" value="MFS_1"/>
    <property type="match status" value="1"/>
</dbReference>
<dbReference type="OrthoDB" id="541403at2759"/>
<protein>
    <recommendedName>
        <fullName evidence="4">Major facilitator superfamily (MFS) profile domain-containing protein</fullName>
    </recommendedName>
</protein>
<feature type="transmembrane region" description="Helical" evidence="3">
    <location>
        <begin position="138"/>
        <end position="157"/>
    </location>
</feature>
<feature type="transmembrane region" description="Helical" evidence="3">
    <location>
        <begin position="178"/>
        <end position="203"/>
    </location>
</feature>
<keyword evidence="6" id="KW-1185">Reference proteome</keyword>
<feature type="domain" description="Major facilitator superfamily (MFS) profile" evidence="4">
    <location>
        <begin position="35"/>
        <end position="473"/>
    </location>
</feature>
<feature type="region of interest" description="Disordered" evidence="2">
    <location>
        <begin position="242"/>
        <end position="280"/>
    </location>
</feature>
<dbReference type="AlphaFoldDB" id="A0A9W7EJT4"/>
<feature type="transmembrane region" description="Helical" evidence="3">
    <location>
        <begin position="358"/>
        <end position="378"/>
    </location>
</feature>
<feature type="transmembrane region" description="Helical" evidence="3">
    <location>
        <begin position="448"/>
        <end position="472"/>
    </location>
</feature>
<feature type="compositionally biased region" description="Acidic residues" evidence="2">
    <location>
        <begin position="244"/>
        <end position="266"/>
    </location>
</feature>
<gene>
    <name evidence="5" type="ORF">TrST_g7125</name>
</gene>
<evidence type="ECO:0000256" key="2">
    <source>
        <dbReference type="SAM" id="MobiDB-lite"/>
    </source>
</evidence>
<keyword evidence="3" id="KW-1133">Transmembrane helix</keyword>
<comment type="subcellular location">
    <subcellularLocation>
        <location evidence="1">Membrane</location>
        <topology evidence="1">Multi-pass membrane protein</topology>
    </subcellularLocation>
</comment>
<feature type="transmembrane region" description="Helical" evidence="3">
    <location>
        <begin position="36"/>
        <end position="61"/>
    </location>
</feature>
<evidence type="ECO:0000256" key="3">
    <source>
        <dbReference type="SAM" id="Phobius"/>
    </source>
</evidence>
<dbReference type="Proteomes" id="UP001165085">
    <property type="component" value="Unassembled WGS sequence"/>
</dbReference>
<dbReference type="Gene3D" id="1.20.1250.20">
    <property type="entry name" value="MFS general substrate transporter like domains"/>
    <property type="match status" value="2"/>
</dbReference>
<organism evidence="5 6">
    <name type="scientific">Triparma strigata</name>
    <dbReference type="NCBI Taxonomy" id="1606541"/>
    <lineage>
        <taxon>Eukaryota</taxon>
        <taxon>Sar</taxon>
        <taxon>Stramenopiles</taxon>
        <taxon>Ochrophyta</taxon>
        <taxon>Bolidophyceae</taxon>
        <taxon>Parmales</taxon>
        <taxon>Triparmaceae</taxon>
        <taxon>Triparma</taxon>
    </lineage>
</organism>
<dbReference type="PANTHER" id="PTHR23525">
    <property type="entry name" value="TRANSPORTER, PUTATIVE-RELATED"/>
    <property type="match status" value="1"/>
</dbReference>
<evidence type="ECO:0000313" key="5">
    <source>
        <dbReference type="EMBL" id="GMH83524.1"/>
    </source>
</evidence>
<feature type="transmembrane region" description="Helical" evidence="3">
    <location>
        <begin position="215"/>
        <end position="233"/>
    </location>
</feature>
<accession>A0A9W7EJT4</accession>
<dbReference type="SUPFAM" id="SSF103473">
    <property type="entry name" value="MFS general substrate transporter"/>
    <property type="match status" value="1"/>
</dbReference>
<dbReference type="GO" id="GO:0022857">
    <property type="term" value="F:transmembrane transporter activity"/>
    <property type="evidence" value="ECO:0007669"/>
    <property type="project" value="InterPro"/>
</dbReference>
<feature type="region of interest" description="Disordered" evidence="2">
    <location>
        <begin position="480"/>
        <end position="518"/>
    </location>
</feature>
<feature type="transmembrane region" description="Helical" evidence="3">
    <location>
        <begin position="328"/>
        <end position="346"/>
    </location>
</feature>
<dbReference type="InterPro" id="IPR036259">
    <property type="entry name" value="MFS_trans_sf"/>
</dbReference>
<comment type="caution">
    <text evidence="5">The sequence shown here is derived from an EMBL/GenBank/DDBJ whole genome shotgun (WGS) entry which is preliminary data.</text>
</comment>
<dbReference type="PANTHER" id="PTHR23525:SF1">
    <property type="entry name" value="NODULIN-LIKE DOMAIN-CONTAINING PROTEIN"/>
    <property type="match status" value="1"/>
</dbReference>
<dbReference type="EMBL" id="BRXY01000282">
    <property type="protein sequence ID" value="GMH83524.1"/>
    <property type="molecule type" value="Genomic_DNA"/>
</dbReference>
<dbReference type="GO" id="GO:0016020">
    <property type="term" value="C:membrane"/>
    <property type="evidence" value="ECO:0007669"/>
    <property type="project" value="UniProtKB-SubCell"/>
</dbReference>
<evidence type="ECO:0000259" key="4">
    <source>
        <dbReference type="PROSITE" id="PS50850"/>
    </source>
</evidence>
<evidence type="ECO:0000256" key="1">
    <source>
        <dbReference type="ARBA" id="ARBA00004141"/>
    </source>
</evidence>
<feature type="transmembrane region" description="Helical" evidence="3">
    <location>
        <begin position="106"/>
        <end position="126"/>
    </location>
</feature>
<proteinExistence type="predicted"/>
<keyword evidence="3" id="KW-0472">Membrane</keyword>
<reference evidence="6" key="1">
    <citation type="journal article" date="2023" name="Commun. Biol.">
        <title>Genome analysis of Parmales, the sister group of diatoms, reveals the evolutionary specialization of diatoms from phago-mixotrophs to photoautotrophs.</title>
        <authorList>
            <person name="Ban H."/>
            <person name="Sato S."/>
            <person name="Yoshikawa S."/>
            <person name="Yamada K."/>
            <person name="Nakamura Y."/>
            <person name="Ichinomiya M."/>
            <person name="Sato N."/>
            <person name="Blanc-Mathieu R."/>
            <person name="Endo H."/>
            <person name="Kuwata A."/>
            <person name="Ogata H."/>
        </authorList>
    </citation>
    <scope>NUCLEOTIDE SEQUENCE [LARGE SCALE GENOMIC DNA]</scope>
    <source>
        <strain evidence="6">NIES 3701</strain>
    </source>
</reference>
<feature type="compositionally biased region" description="Polar residues" evidence="2">
    <location>
        <begin position="1"/>
        <end position="16"/>
    </location>
</feature>